<gene>
    <name evidence="2" type="ORF">RAMLITH_23230</name>
</gene>
<sequence length="251" mass="27826">MTSAPAVFDAYSRYYNLLYRDKDYAGEAAYVHGLLGRHGRGAGDLLELGCGTGKHGRLLAQQGYRVHGIERSEAMVAQAVQGEGFTCQVGDIRTTRMHRTYDAVLSLFHVVSYQTGNEDVQSVFARAGEHVPGGGLFVFDFWYSPAVYAQRPSVRVKRMADEHVEITRIAEPATYPDANRVDVHYTIYARDRASGAVQTLTEVHAMRHFSLPEIDLLAAASGFRRIAAEEFLTGRPPGEDTWGVCVVLRKN</sequence>
<reference evidence="2 3" key="1">
    <citation type="journal article" date="2020" name="Nature">
        <title>Bacterial chemolithoautotrophy via manganese oxidation.</title>
        <authorList>
            <person name="Yu H."/>
            <person name="Leadbetter J.R."/>
        </authorList>
    </citation>
    <scope>NUCLEOTIDE SEQUENCE [LARGE SCALE GENOMIC DNA]</scope>
    <source>
        <strain evidence="2 3">RBP-1</strain>
    </source>
</reference>
<dbReference type="RefSeq" id="WP_168109865.1">
    <property type="nucleotide sequence ID" value="NZ_VTOX01000012.1"/>
</dbReference>
<feature type="domain" description="Methyltransferase" evidence="1">
    <location>
        <begin position="46"/>
        <end position="135"/>
    </location>
</feature>
<dbReference type="GO" id="GO:0032259">
    <property type="term" value="P:methylation"/>
    <property type="evidence" value="ECO:0007669"/>
    <property type="project" value="UniProtKB-KW"/>
</dbReference>
<dbReference type="EMBL" id="VTOX01000012">
    <property type="protein sequence ID" value="NKE68739.1"/>
    <property type="molecule type" value="Genomic_DNA"/>
</dbReference>
<dbReference type="AlphaFoldDB" id="A0A7X6I8X0"/>
<proteinExistence type="predicted"/>
<evidence type="ECO:0000259" key="1">
    <source>
        <dbReference type="Pfam" id="PF13649"/>
    </source>
</evidence>
<keyword evidence="3" id="KW-1185">Reference proteome</keyword>
<dbReference type="InterPro" id="IPR041698">
    <property type="entry name" value="Methyltransf_25"/>
</dbReference>
<accession>A0A7X6I8X0</accession>
<name>A0A7X6I8X0_9BURK</name>
<dbReference type="Pfam" id="PF13649">
    <property type="entry name" value="Methyltransf_25"/>
    <property type="match status" value="1"/>
</dbReference>
<dbReference type="PANTHER" id="PTHR43464">
    <property type="entry name" value="METHYLTRANSFERASE"/>
    <property type="match status" value="1"/>
</dbReference>
<protein>
    <submittedName>
        <fullName evidence="2">Class I SAM-dependent methyltransferase</fullName>
    </submittedName>
</protein>
<dbReference type="InterPro" id="IPR029063">
    <property type="entry name" value="SAM-dependent_MTases_sf"/>
</dbReference>
<dbReference type="SUPFAM" id="SSF53335">
    <property type="entry name" value="S-adenosyl-L-methionine-dependent methyltransferases"/>
    <property type="match status" value="1"/>
</dbReference>
<keyword evidence="2" id="KW-0808">Transferase</keyword>
<evidence type="ECO:0000313" key="3">
    <source>
        <dbReference type="Proteomes" id="UP000521868"/>
    </source>
</evidence>
<keyword evidence="2" id="KW-0489">Methyltransferase</keyword>
<dbReference type="PANTHER" id="PTHR43464:SF23">
    <property type="entry name" value="JUVENILE HORMONE ACID O-METHYLTRANSFERASE"/>
    <property type="match status" value="1"/>
</dbReference>
<dbReference type="Gene3D" id="3.40.50.150">
    <property type="entry name" value="Vaccinia Virus protein VP39"/>
    <property type="match status" value="1"/>
</dbReference>
<dbReference type="Proteomes" id="UP000521868">
    <property type="component" value="Unassembled WGS sequence"/>
</dbReference>
<dbReference type="GO" id="GO:0010420">
    <property type="term" value="F:polyprenyldihydroxybenzoate methyltransferase activity"/>
    <property type="evidence" value="ECO:0007669"/>
    <property type="project" value="TreeGrafter"/>
</dbReference>
<organism evidence="2 3">
    <name type="scientific">Ramlibacter lithotrophicus</name>
    <dbReference type="NCBI Taxonomy" id="2606681"/>
    <lineage>
        <taxon>Bacteria</taxon>
        <taxon>Pseudomonadati</taxon>
        <taxon>Pseudomonadota</taxon>
        <taxon>Betaproteobacteria</taxon>
        <taxon>Burkholderiales</taxon>
        <taxon>Comamonadaceae</taxon>
        <taxon>Ramlibacter</taxon>
    </lineage>
</organism>
<evidence type="ECO:0000313" key="2">
    <source>
        <dbReference type="EMBL" id="NKE68739.1"/>
    </source>
</evidence>
<dbReference type="Gene3D" id="2.20.130.10">
    <property type="entry name" value="CAC2371-like domains"/>
    <property type="match status" value="1"/>
</dbReference>
<dbReference type="CDD" id="cd02440">
    <property type="entry name" value="AdoMet_MTases"/>
    <property type="match status" value="1"/>
</dbReference>
<comment type="caution">
    <text evidence="2">The sequence shown here is derived from an EMBL/GenBank/DDBJ whole genome shotgun (WGS) entry which is preliminary data.</text>
</comment>